<organism evidence="1 2">
    <name type="scientific">Monilinia laxa</name>
    <name type="common">Brown rot fungus</name>
    <name type="synonym">Sclerotinia laxa</name>
    <dbReference type="NCBI Taxonomy" id="61186"/>
    <lineage>
        <taxon>Eukaryota</taxon>
        <taxon>Fungi</taxon>
        <taxon>Dikarya</taxon>
        <taxon>Ascomycota</taxon>
        <taxon>Pezizomycotina</taxon>
        <taxon>Leotiomycetes</taxon>
        <taxon>Helotiales</taxon>
        <taxon>Sclerotiniaceae</taxon>
        <taxon>Monilinia</taxon>
    </lineage>
</organism>
<reference evidence="1 2" key="1">
    <citation type="submission" date="2019-06" db="EMBL/GenBank/DDBJ databases">
        <title>Genome Sequence of the Brown Rot Fungal Pathogen Monilinia laxa.</title>
        <authorList>
            <person name="De Miccolis Angelini R.M."/>
            <person name="Landi L."/>
            <person name="Abate D."/>
            <person name="Pollastro S."/>
            <person name="Romanazzi G."/>
            <person name="Faretra F."/>
        </authorList>
    </citation>
    <scope>NUCLEOTIDE SEQUENCE [LARGE SCALE GENOMIC DNA]</scope>
    <source>
        <strain evidence="1 2">Mlax316</strain>
    </source>
</reference>
<keyword evidence="2" id="KW-1185">Reference proteome</keyword>
<evidence type="ECO:0000313" key="1">
    <source>
        <dbReference type="EMBL" id="KAB8297120.1"/>
    </source>
</evidence>
<dbReference type="EMBL" id="VIGI01000008">
    <property type="protein sequence ID" value="KAB8297120.1"/>
    <property type="molecule type" value="Genomic_DNA"/>
</dbReference>
<proteinExistence type="predicted"/>
<sequence length="71" mass="8282">MDFMIVCYELMWTTLDGNTDYGDMDSDRGIIRELCNSTRRLPNNFTVISESYFFPLTSKTPILKDGEFGLW</sequence>
<dbReference type="Proteomes" id="UP000326757">
    <property type="component" value="Unassembled WGS sequence"/>
</dbReference>
<protein>
    <submittedName>
        <fullName evidence="1">Uncharacterized protein</fullName>
    </submittedName>
</protein>
<dbReference type="AlphaFoldDB" id="A0A5N6K445"/>
<name>A0A5N6K445_MONLA</name>
<comment type="caution">
    <text evidence="1">The sequence shown here is derived from an EMBL/GenBank/DDBJ whole genome shotgun (WGS) entry which is preliminary data.</text>
</comment>
<evidence type="ECO:0000313" key="2">
    <source>
        <dbReference type="Proteomes" id="UP000326757"/>
    </source>
</evidence>
<accession>A0A5N6K445</accession>
<gene>
    <name evidence="1" type="ORF">EYC80_002505</name>
</gene>